<dbReference type="AlphaFoldDB" id="A0A0R3LBF0"/>
<proteinExistence type="predicted"/>
<name>A0A0R3LBF0_9BRAD</name>
<dbReference type="Proteomes" id="UP000051913">
    <property type="component" value="Unassembled WGS sequence"/>
</dbReference>
<evidence type="ECO:0000313" key="3">
    <source>
        <dbReference type="Proteomes" id="UP000051913"/>
    </source>
</evidence>
<accession>A0A0R3LBF0</accession>
<feature type="region of interest" description="Disordered" evidence="1">
    <location>
        <begin position="72"/>
        <end position="95"/>
    </location>
</feature>
<reference evidence="2 3" key="1">
    <citation type="submission" date="2014-03" db="EMBL/GenBank/DDBJ databases">
        <title>Bradyrhizobium valentinum sp. nov., isolated from effective nodules of Lupinus mariae-josephae, a lupine endemic of basic-lime soils in Eastern Spain.</title>
        <authorList>
            <person name="Duran D."/>
            <person name="Rey L."/>
            <person name="Navarro A."/>
            <person name="Busquets A."/>
            <person name="Imperial J."/>
            <person name="Ruiz-Argueso T."/>
        </authorList>
    </citation>
    <scope>NUCLEOTIDE SEQUENCE [LARGE SCALE GENOMIC DNA]</scope>
    <source>
        <strain evidence="2 3">LmjM3</strain>
    </source>
</reference>
<sequence length="95" mass="10066">MIGEYPFPGGGSSAADDTLVRIFLAASTGRGTDFALAEFTLAAAGALFHCMRKQGLPGFIWYSIGLGAKPSSEWPPQEKDGRHGAARRHEAAGRM</sequence>
<evidence type="ECO:0000256" key="1">
    <source>
        <dbReference type="SAM" id="MobiDB-lite"/>
    </source>
</evidence>
<feature type="compositionally biased region" description="Basic and acidic residues" evidence="1">
    <location>
        <begin position="76"/>
        <end position="95"/>
    </location>
</feature>
<keyword evidence="3" id="KW-1185">Reference proteome</keyword>
<protein>
    <submittedName>
        <fullName evidence="2">Uncharacterized protein</fullName>
    </submittedName>
</protein>
<organism evidence="2 3">
    <name type="scientific">Bradyrhizobium valentinum</name>
    <dbReference type="NCBI Taxonomy" id="1518501"/>
    <lineage>
        <taxon>Bacteria</taxon>
        <taxon>Pseudomonadati</taxon>
        <taxon>Pseudomonadota</taxon>
        <taxon>Alphaproteobacteria</taxon>
        <taxon>Hyphomicrobiales</taxon>
        <taxon>Nitrobacteraceae</taxon>
        <taxon>Bradyrhizobium</taxon>
    </lineage>
</organism>
<gene>
    <name evidence="2" type="ORF">CP49_01075</name>
</gene>
<dbReference type="EMBL" id="LLXX01000119">
    <property type="protein sequence ID" value="KRR05201.1"/>
    <property type="molecule type" value="Genomic_DNA"/>
</dbReference>
<comment type="caution">
    <text evidence="2">The sequence shown here is derived from an EMBL/GenBank/DDBJ whole genome shotgun (WGS) entry which is preliminary data.</text>
</comment>
<evidence type="ECO:0000313" key="2">
    <source>
        <dbReference type="EMBL" id="KRR05201.1"/>
    </source>
</evidence>
<dbReference type="STRING" id="1518501.CQ10_04740"/>